<dbReference type="InterPro" id="IPR051122">
    <property type="entry name" value="SDR_DHRS6-like"/>
</dbReference>
<proteinExistence type="inferred from homology"/>
<reference evidence="3 4" key="2">
    <citation type="submission" date="2020-06" db="EMBL/GenBank/DDBJ databases">
        <title>Antribacter stalactiti gen. nov., sp. nov., a new member of the family Nacardiaceae isolated from a cave.</title>
        <authorList>
            <person name="Kim I.S."/>
        </authorList>
    </citation>
    <scope>NUCLEOTIDE SEQUENCE [LARGE SCALE GENOMIC DNA]</scope>
    <source>
        <strain evidence="3 4">YC2-7</strain>
    </source>
</reference>
<sequence>MWSVKARFDGRRAVVTGGASGMGAAAAEALVGLGAAVTVLDVKPPTSSTVEYRQVDLRSRASIDDVVGSLDEPTDTLINCAGMPQTFPYRDVLACNIAGLRHLTESLIPTMPAGSSVVNVSSIAGRQWRKFRDALSPLLATEGMDEALDWIDAHPDLGDPYVASKMAVNLYTLNRAPQVAAAGIRINAICPGNTTTAMSADFEKVSAAGVLDQMSSVAGRSATPEDQADVIVFLASDLARYVNGVLLDVDGGFCAAAETRQLARPGN</sequence>
<evidence type="ECO:0000313" key="4">
    <source>
        <dbReference type="Proteomes" id="UP000535543"/>
    </source>
</evidence>
<accession>A0A848KEI8</accession>
<organism evidence="3 4">
    <name type="scientific">Antrihabitans stalactiti</name>
    <dbReference type="NCBI Taxonomy" id="2584121"/>
    <lineage>
        <taxon>Bacteria</taxon>
        <taxon>Bacillati</taxon>
        <taxon>Actinomycetota</taxon>
        <taxon>Actinomycetes</taxon>
        <taxon>Mycobacteriales</taxon>
        <taxon>Nocardiaceae</taxon>
        <taxon>Antrihabitans</taxon>
    </lineage>
</organism>
<dbReference type="InterPro" id="IPR002347">
    <property type="entry name" value="SDR_fam"/>
</dbReference>
<dbReference type="GO" id="GO:0016491">
    <property type="term" value="F:oxidoreductase activity"/>
    <property type="evidence" value="ECO:0007669"/>
    <property type="project" value="UniProtKB-KW"/>
</dbReference>
<dbReference type="Proteomes" id="UP000535543">
    <property type="component" value="Unassembled WGS sequence"/>
</dbReference>
<dbReference type="Pfam" id="PF13561">
    <property type="entry name" value="adh_short_C2"/>
    <property type="match status" value="1"/>
</dbReference>
<name>A0A848KEI8_9NOCA</name>
<dbReference type="InterPro" id="IPR036291">
    <property type="entry name" value="NAD(P)-bd_dom_sf"/>
</dbReference>
<keyword evidence="4" id="KW-1185">Reference proteome</keyword>
<dbReference type="EMBL" id="VCQU01000005">
    <property type="protein sequence ID" value="NMN96719.1"/>
    <property type="molecule type" value="Genomic_DNA"/>
</dbReference>
<comment type="similarity">
    <text evidence="1">Belongs to the short-chain dehydrogenases/reductases (SDR) family.</text>
</comment>
<dbReference type="NCBIfam" id="NF009092">
    <property type="entry name" value="PRK12428.1"/>
    <property type="match status" value="1"/>
</dbReference>
<dbReference type="PANTHER" id="PTHR43477:SF1">
    <property type="entry name" value="DIHYDROANTICAPSIN 7-DEHYDROGENASE"/>
    <property type="match status" value="1"/>
</dbReference>
<reference evidence="3 4" key="1">
    <citation type="submission" date="2019-05" db="EMBL/GenBank/DDBJ databases">
        <authorList>
            <person name="Lee S.D."/>
        </authorList>
    </citation>
    <scope>NUCLEOTIDE SEQUENCE [LARGE SCALE GENOMIC DNA]</scope>
    <source>
        <strain evidence="3 4">YC2-7</strain>
    </source>
</reference>
<dbReference type="AlphaFoldDB" id="A0A848KEI8"/>
<protein>
    <submittedName>
        <fullName evidence="3">SDR family oxidoreductase</fullName>
    </submittedName>
</protein>
<evidence type="ECO:0000256" key="1">
    <source>
        <dbReference type="ARBA" id="ARBA00006484"/>
    </source>
</evidence>
<dbReference type="PRINTS" id="PR00081">
    <property type="entry name" value="GDHRDH"/>
</dbReference>
<comment type="caution">
    <text evidence="3">The sequence shown here is derived from an EMBL/GenBank/DDBJ whole genome shotgun (WGS) entry which is preliminary data.</text>
</comment>
<dbReference type="SUPFAM" id="SSF51735">
    <property type="entry name" value="NAD(P)-binding Rossmann-fold domains"/>
    <property type="match status" value="1"/>
</dbReference>
<dbReference type="Pfam" id="PF00106">
    <property type="entry name" value="adh_short"/>
    <property type="match status" value="1"/>
</dbReference>
<dbReference type="RefSeq" id="WP_169588904.1">
    <property type="nucleotide sequence ID" value="NZ_VCQU01000005.1"/>
</dbReference>
<evidence type="ECO:0000313" key="3">
    <source>
        <dbReference type="EMBL" id="NMN96719.1"/>
    </source>
</evidence>
<gene>
    <name evidence="3" type="ORF">FGL95_16905</name>
</gene>
<evidence type="ECO:0000256" key="2">
    <source>
        <dbReference type="ARBA" id="ARBA00023002"/>
    </source>
</evidence>
<dbReference type="Gene3D" id="3.40.50.720">
    <property type="entry name" value="NAD(P)-binding Rossmann-like Domain"/>
    <property type="match status" value="1"/>
</dbReference>
<keyword evidence="2" id="KW-0560">Oxidoreductase</keyword>
<dbReference type="PANTHER" id="PTHR43477">
    <property type="entry name" value="DIHYDROANTICAPSIN 7-DEHYDROGENASE"/>
    <property type="match status" value="1"/>
</dbReference>